<name>A0A383ANL4_9ZZZZ</name>
<organism evidence="1">
    <name type="scientific">marine metagenome</name>
    <dbReference type="NCBI Taxonomy" id="408172"/>
    <lineage>
        <taxon>unclassified sequences</taxon>
        <taxon>metagenomes</taxon>
        <taxon>ecological metagenomes</taxon>
    </lineage>
</organism>
<feature type="non-terminal residue" evidence="1">
    <location>
        <position position="205"/>
    </location>
</feature>
<dbReference type="EMBL" id="UINC01193744">
    <property type="protein sequence ID" value="SVE09506.1"/>
    <property type="molecule type" value="Genomic_DNA"/>
</dbReference>
<accession>A0A383ANL4</accession>
<dbReference type="Gene3D" id="3.60.15.10">
    <property type="entry name" value="Ribonuclease Z/Hydroxyacylglutathione hydrolase-like"/>
    <property type="match status" value="1"/>
</dbReference>
<sequence>VDITWLGHACFRLRADDIIVVTDPFPASIGLRPDARPATMVTVSNTHVNHSGLEKVVGNPRVFNAPGEYEFQSVSVRGVMTPQAPETPLEQRNLAFTIEMDGINICHLGDITAPLTTAQIDDLAPVDVLMIPTGGGCTMDVDQVFQTMQDLAPKVVIPMHHSHPEIKNVPLQGVEVFMNRMGLSEAQAQPRVSVTTSNLTPDMRV</sequence>
<feature type="non-terminal residue" evidence="1">
    <location>
        <position position="1"/>
    </location>
</feature>
<dbReference type="InterPro" id="IPR036866">
    <property type="entry name" value="RibonucZ/Hydroxyglut_hydro"/>
</dbReference>
<protein>
    <recommendedName>
        <fullName evidence="2">Metallo-beta-lactamase domain-containing protein</fullName>
    </recommendedName>
</protein>
<dbReference type="PANTHER" id="PTHR39189:SF1">
    <property type="entry name" value="UPF0173 METAL-DEPENDENT HYDROLASE YTKL"/>
    <property type="match status" value="1"/>
</dbReference>
<dbReference type="SUPFAM" id="SSF56281">
    <property type="entry name" value="Metallo-hydrolase/oxidoreductase"/>
    <property type="match status" value="1"/>
</dbReference>
<evidence type="ECO:0008006" key="2">
    <source>
        <dbReference type="Google" id="ProtNLM"/>
    </source>
</evidence>
<evidence type="ECO:0000313" key="1">
    <source>
        <dbReference type="EMBL" id="SVE09506.1"/>
    </source>
</evidence>
<dbReference type="Pfam" id="PF13483">
    <property type="entry name" value="Lactamase_B_3"/>
    <property type="match status" value="1"/>
</dbReference>
<proteinExistence type="predicted"/>
<gene>
    <name evidence="1" type="ORF">METZ01_LOCUS462360</name>
</gene>
<dbReference type="AlphaFoldDB" id="A0A383ANL4"/>
<dbReference type="PANTHER" id="PTHR39189">
    <property type="entry name" value="UPF0173 METAL-DEPENDENT HYDROLASE YTKL"/>
    <property type="match status" value="1"/>
</dbReference>
<reference evidence="1" key="1">
    <citation type="submission" date="2018-05" db="EMBL/GenBank/DDBJ databases">
        <authorList>
            <person name="Lanie J.A."/>
            <person name="Ng W.-L."/>
            <person name="Kazmierczak K.M."/>
            <person name="Andrzejewski T.M."/>
            <person name="Davidsen T.M."/>
            <person name="Wayne K.J."/>
            <person name="Tettelin H."/>
            <person name="Glass J.I."/>
            <person name="Rusch D."/>
            <person name="Podicherti R."/>
            <person name="Tsui H.-C.T."/>
            <person name="Winkler M.E."/>
        </authorList>
    </citation>
    <scope>NUCLEOTIDE SEQUENCE</scope>
</reference>